<sequence length="127" mass="13612">MATMRCNVITPKAVTFVAKRAPSKVGAQIRSKRAQPIRATRFTVSAAADSETVDKVRSIISEQLGTDLDKVAADAKFVDLGADSLDTVEIMMALEEQFDITLDEEGAEKIATVQEAADIIAEQVAGK</sequence>
<dbReference type="PANTHER" id="PTHR46153:SF2">
    <property type="entry name" value="ACYL CARRIER PROTEIN"/>
    <property type="match status" value="1"/>
</dbReference>
<dbReference type="SUPFAM" id="SSF47336">
    <property type="entry name" value="ACP-like"/>
    <property type="match status" value="1"/>
</dbReference>
<dbReference type="Gene3D" id="1.10.1200.10">
    <property type="entry name" value="ACP-like"/>
    <property type="match status" value="1"/>
</dbReference>
<evidence type="ECO:0000256" key="2">
    <source>
        <dbReference type="ARBA" id="ARBA00022450"/>
    </source>
</evidence>
<comment type="caution">
    <text evidence="6">The sequence shown here is derived from an EMBL/GenBank/DDBJ whole genome shotgun (WGS) entry which is preliminary data.</text>
</comment>
<keyword evidence="3" id="KW-0597">Phosphoprotein</keyword>
<dbReference type="Proteomes" id="UP001190700">
    <property type="component" value="Unassembled WGS sequence"/>
</dbReference>
<dbReference type="GO" id="GO:0000036">
    <property type="term" value="F:acyl carrier activity"/>
    <property type="evidence" value="ECO:0007669"/>
    <property type="project" value="InterPro"/>
</dbReference>
<gene>
    <name evidence="6" type="ORF">CYMTET_23196</name>
</gene>
<dbReference type="PROSITE" id="PS50075">
    <property type="entry name" value="CARRIER"/>
    <property type="match status" value="1"/>
</dbReference>
<evidence type="ECO:0000259" key="5">
    <source>
        <dbReference type="PROSITE" id="PS50075"/>
    </source>
</evidence>
<reference evidence="6 7" key="1">
    <citation type="journal article" date="2015" name="Genome Biol. Evol.">
        <title>Comparative Genomics of a Bacterivorous Green Alga Reveals Evolutionary Causalities and Consequences of Phago-Mixotrophic Mode of Nutrition.</title>
        <authorList>
            <person name="Burns J.A."/>
            <person name="Paasch A."/>
            <person name="Narechania A."/>
            <person name="Kim E."/>
        </authorList>
    </citation>
    <scope>NUCLEOTIDE SEQUENCE [LARGE SCALE GENOMIC DNA]</scope>
    <source>
        <strain evidence="6 7">PLY_AMNH</strain>
    </source>
</reference>
<evidence type="ECO:0000256" key="1">
    <source>
        <dbReference type="ARBA" id="ARBA00010930"/>
    </source>
</evidence>
<name>A0AAE0L168_9CHLO</name>
<dbReference type="InterPro" id="IPR044813">
    <property type="entry name" value="ACP_chloroplastic"/>
</dbReference>
<comment type="function">
    <text evidence="4">Carrier of the growing fatty acid chain in fatty acid biosynthesis.</text>
</comment>
<dbReference type="EMBL" id="LGRX02011912">
    <property type="protein sequence ID" value="KAK3268293.1"/>
    <property type="molecule type" value="Genomic_DNA"/>
</dbReference>
<keyword evidence="4" id="KW-0275">Fatty acid biosynthesis</keyword>
<keyword evidence="4" id="KW-0276">Fatty acid metabolism</keyword>
<proteinExistence type="inferred from homology"/>
<dbReference type="InterPro" id="IPR009081">
    <property type="entry name" value="PP-bd_ACP"/>
</dbReference>
<dbReference type="HAMAP" id="MF_01217">
    <property type="entry name" value="Acyl_carrier"/>
    <property type="match status" value="1"/>
</dbReference>
<dbReference type="InterPro" id="IPR036736">
    <property type="entry name" value="ACP-like_sf"/>
</dbReference>
<dbReference type="NCBIfam" id="NF002150">
    <property type="entry name" value="PRK00982.1-4"/>
    <property type="match status" value="1"/>
</dbReference>
<dbReference type="AlphaFoldDB" id="A0AAE0L168"/>
<evidence type="ECO:0000256" key="3">
    <source>
        <dbReference type="ARBA" id="ARBA00022553"/>
    </source>
</evidence>
<comment type="similarity">
    <text evidence="1">Belongs to the acyl carrier protein (ACP) family.</text>
</comment>
<keyword evidence="7" id="KW-1185">Reference proteome</keyword>
<dbReference type="NCBIfam" id="TIGR00517">
    <property type="entry name" value="acyl_carrier"/>
    <property type="match status" value="1"/>
</dbReference>
<evidence type="ECO:0000313" key="7">
    <source>
        <dbReference type="Proteomes" id="UP001190700"/>
    </source>
</evidence>
<feature type="domain" description="Carrier" evidence="5">
    <location>
        <begin position="50"/>
        <end position="124"/>
    </location>
</feature>
<protein>
    <recommendedName>
        <fullName evidence="4">Acyl carrier protein</fullName>
    </recommendedName>
</protein>
<evidence type="ECO:0000256" key="4">
    <source>
        <dbReference type="RuleBase" id="RU000722"/>
    </source>
</evidence>
<dbReference type="InterPro" id="IPR003231">
    <property type="entry name" value="ACP"/>
</dbReference>
<dbReference type="PANTHER" id="PTHR46153">
    <property type="entry name" value="ACYL CARRIER PROTEIN"/>
    <property type="match status" value="1"/>
</dbReference>
<dbReference type="InterPro" id="IPR020806">
    <property type="entry name" value="PKS_PP-bd"/>
</dbReference>
<keyword evidence="4" id="KW-0443">Lipid metabolism</keyword>
<dbReference type="NCBIfam" id="NF002148">
    <property type="entry name" value="PRK00982.1-2"/>
    <property type="match status" value="1"/>
</dbReference>
<dbReference type="GO" id="GO:0031177">
    <property type="term" value="F:phosphopantetheine binding"/>
    <property type="evidence" value="ECO:0007669"/>
    <property type="project" value="InterPro"/>
</dbReference>
<accession>A0AAE0L168</accession>
<keyword evidence="4" id="KW-0444">Lipid biosynthesis</keyword>
<dbReference type="SMART" id="SM00823">
    <property type="entry name" value="PKS_PP"/>
    <property type="match status" value="1"/>
</dbReference>
<keyword evidence="2 4" id="KW-0596">Phosphopantetheine</keyword>
<organism evidence="6 7">
    <name type="scientific">Cymbomonas tetramitiformis</name>
    <dbReference type="NCBI Taxonomy" id="36881"/>
    <lineage>
        <taxon>Eukaryota</taxon>
        <taxon>Viridiplantae</taxon>
        <taxon>Chlorophyta</taxon>
        <taxon>Pyramimonadophyceae</taxon>
        <taxon>Pyramimonadales</taxon>
        <taxon>Pyramimonadaceae</taxon>
        <taxon>Cymbomonas</taxon>
    </lineage>
</organism>
<dbReference type="Pfam" id="PF00550">
    <property type="entry name" value="PP-binding"/>
    <property type="match status" value="1"/>
</dbReference>
<evidence type="ECO:0000313" key="6">
    <source>
        <dbReference type="EMBL" id="KAK3268293.1"/>
    </source>
</evidence>